<feature type="region of interest" description="Disordered" evidence="1">
    <location>
        <begin position="81"/>
        <end position="101"/>
    </location>
</feature>
<dbReference type="InterPro" id="IPR019362">
    <property type="entry name" value="MMADHC"/>
</dbReference>
<name>A0A139AXF6_GONPJ</name>
<dbReference type="STRING" id="1344416.A0A139AXF6"/>
<sequence>MPPTQLSLHASSIVQSSSSLDSQDRFCLYPKRAAQRTADTDIKLAAGNKPASLAALIAGAPRKPITVLDPRDVDVAFARTPKNQGGAAGTQQDAAPWRPPPRPSVPTPTFHSYVDYAAWAAESSPQTPEAAPVAVPVVEEPTSTTSRFQLSLHRPAKNLLRELATVFPRLVAEPAAAAADGYAGSEGRTFSDMLVIATFQKAENDLTGTGKEVDRERDVMLRNFYSLARHLRSLAQPSYFFDAADPSSGFPFFTPPVSNNGGSPPLPFPDVHVLSRLLGYDTVQVGCCGCLVHPRWGARCYPATMFTTAPREVVEGWLKQLEGASLEWLEVGEEV</sequence>
<dbReference type="Pfam" id="PF10229">
    <property type="entry name" value="MMADHC"/>
    <property type="match status" value="1"/>
</dbReference>
<protein>
    <recommendedName>
        <fullName evidence="4">Methylmalonic aciduria and homocystinuria type D protein</fullName>
    </recommendedName>
</protein>
<feature type="compositionally biased region" description="Low complexity" evidence="1">
    <location>
        <begin position="1"/>
        <end position="21"/>
    </location>
</feature>
<proteinExistence type="predicted"/>
<organism evidence="2 3">
    <name type="scientific">Gonapodya prolifera (strain JEL478)</name>
    <name type="common">Monoblepharis prolifera</name>
    <dbReference type="NCBI Taxonomy" id="1344416"/>
    <lineage>
        <taxon>Eukaryota</taxon>
        <taxon>Fungi</taxon>
        <taxon>Fungi incertae sedis</taxon>
        <taxon>Chytridiomycota</taxon>
        <taxon>Chytridiomycota incertae sedis</taxon>
        <taxon>Monoblepharidomycetes</taxon>
        <taxon>Monoblepharidales</taxon>
        <taxon>Gonapodyaceae</taxon>
        <taxon>Gonapodya</taxon>
    </lineage>
</organism>
<gene>
    <name evidence="2" type="ORF">M427DRAFT_27804</name>
</gene>
<dbReference type="GO" id="GO:0009235">
    <property type="term" value="P:cobalamin metabolic process"/>
    <property type="evidence" value="ECO:0007669"/>
    <property type="project" value="InterPro"/>
</dbReference>
<evidence type="ECO:0000256" key="1">
    <source>
        <dbReference type="SAM" id="MobiDB-lite"/>
    </source>
</evidence>
<evidence type="ECO:0000313" key="2">
    <source>
        <dbReference type="EMBL" id="KXS21432.1"/>
    </source>
</evidence>
<dbReference type="Proteomes" id="UP000070544">
    <property type="component" value="Unassembled WGS sequence"/>
</dbReference>
<feature type="region of interest" description="Disordered" evidence="1">
    <location>
        <begin position="1"/>
        <end position="22"/>
    </location>
</feature>
<dbReference type="PANTHER" id="PTHR13192">
    <property type="entry name" value="MY011 PROTEIN"/>
    <property type="match status" value="1"/>
</dbReference>
<evidence type="ECO:0008006" key="4">
    <source>
        <dbReference type="Google" id="ProtNLM"/>
    </source>
</evidence>
<evidence type="ECO:0000313" key="3">
    <source>
        <dbReference type="Proteomes" id="UP000070544"/>
    </source>
</evidence>
<dbReference type="AlphaFoldDB" id="A0A139AXF6"/>
<reference evidence="2 3" key="1">
    <citation type="journal article" date="2015" name="Genome Biol. Evol.">
        <title>Phylogenomic analyses indicate that early fungi evolved digesting cell walls of algal ancestors of land plants.</title>
        <authorList>
            <person name="Chang Y."/>
            <person name="Wang S."/>
            <person name="Sekimoto S."/>
            <person name="Aerts A.L."/>
            <person name="Choi C."/>
            <person name="Clum A."/>
            <person name="LaButti K.M."/>
            <person name="Lindquist E.A."/>
            <person name="Yee Ngan C."/>
            <person name="Ohm R.A."/>
            <person name="Salamov A.A."/>
            <person name="Grigoriev I.V."/>
            <person name="Spatafora J.W."/>
            <person name="Berbee M.L."/>
        </authorList>
    </citation>
    <scope>NUCLEOTIDE SEQUENCE [LARGE SCALE GENOMIC DNA]</scope>
    <source>
        <strain evidence="2 3">JEL478</strain>
    </source>
</reference>
<keyword evidence="3" id="KW-1185">Reference proteome</keyword>
<dbReference type="PANTHER" id="PTHR13192:SF3">
    <property type="entry name" value="COBALAMIN TRAFFICKING PROTEIN CBLD"/>
    <property type="match status" value="1"/>
</dbReference>
<dbReference type="EMBL" id="KQ965733">
    <property type="protein sequence ID" value="KXS21432.1"/>
    <property type="molecule type" value="Genomic_DNA"/>
</dbReference>
<dbReference type="OrthoDB" id="10263782at2759"/>
<accession>A0A139AXF6</accession>